<evidence type="ECO:0000259" key="2">
    <source>
        <dbReference type="SMART" id="SM00966"/>
    </source>
</evidence>
<dbReference type="Gene3D" id="2.10.260.10">
    <property type="match status" value="1"/>
</dbReference>
<sequence length="95" mass="10834">MEKTLTTVGNSKALIIPADLIKKYSLETVIIEETAEGLLIKSASKDSGFQKNLDRLKRYKNEIYSQMELEVNDPEVKEYYSNPDTNFSDTDPDIK</sequence>
<feature type="region of interest" description="Disordered" evidence="1">
    <location>
        <begin position="75"/>
        <end position="95"/>
    </location>
</feature>
<dbReference type="InterPro" id="IPR007159">
    <property type="entry name" value="SpoVT-AbrB_dom"/>
</dbReference>
<dbReference type="Proteomes" id="UP001307705">
    <property type="component" value="Unassembled WGS sequence"/>
</dbReference>
<dbReference type="InterPro" id="IPR037914">
    <property type="entry name" value="SpoVT-AbrB_sf"/>
</dbReference>
<proteinExistence type="predicted"/>
<dbReference type="EMBL" id="BTPE01000003">
    <property type="protein sequence ID" value="GMQ32914.1"/>
    <property type="molecule type" value="Genomic_DNA"/>
</dbReference>
<evidence type="ECO:0000313" key="4">
    <source>
        <dbReference type="Proteomes" id="UP001307705"/>
    </source>
</evidence>
<comment type="caution">
    <text evidence="3">The sequence shown here is derived from an EMBL/GenBank/DDBJ whole genome shotgun (WGS) entry which is preliminary data.</text>
</comment>
<feature type="domain" description="SpoVT-AbrB" evidence="2">
    <location>
        <begin position="6"/>
        <end position="48"/>
    </location>
</feature>
<organism evidence="3 4">
    <name type="scientific">Algoriphagus taiwanensis</name>
    <dbReference type="NCBI Taxonomy" id="1445656"/>
    <lineage>
        <taxon>Bacteria</taxon>
        <taxon>Pseudomonadati</taxon>
        <taxon>Bacteroidota</taxon>
        <taxon>Cytophagia</taxon>
        <taxon>Cytophagales</taxon>
        <taxon>Cyclobacteriaceae</taxon>
        <taxon>Algoriphagus</taxon>
    </lineage>
</organism>
<evidence type="ECO:0000313" key="3">
    <source>
        <dbReference type="EMBL" id="GMQ32914.1"/>
    </source>
</evidence>
<dbReference type="SMART" id="SM00966">
    <property type="entry name" value="SpoVT_AbrB"/>
    <property type="match status" value="1"/>
</dbReference>
<gene>
    <name evidence="3" type="ORF">Ataiwa_11860</name>
</gene>
<reference evidence="3 4" key="1">
    <citation type="submission" date="2023-08" db="EMBL/GenBank/DDBJ databases">
        <title>Draft genome sequence of Algoriphagus taiwanensis.</title>
        <authorList>
            <person name="Takatani N."/>
            <person name="Hosokawa M."/>
            <person name="Sawabe T."/>
        </authorList>
    </citation>
    <scope>NUCLEOTIDE SEQUENCE [LARGE SCALE GENOMIC DNA]</scope>
    <source>
        <strain evidence="3 4">JCM 19755</strain>
    </source>
</reference>
<keyword evidence="4" id="KW-1185">Reference proteome</keyword>
<dbReference type="SUPFAM" id="SSF89447">
    <property type="entry name" value="AbrB/MazE/MraZ-like"/>
    <property type="match status" value="1"/>
</dbReference>
<accession>A0ABQ6PYA9</accession>
<evidence type="ECO:0000256" key="1">
    <source>
        <dbReference type="SAM" id="MobiDB-lite"/>
    </source>
</evidence>
<name>A0ABQ6PYA9_9BACT</name>
<dbReference type="RefSeq" id="WP_338227710.1">
    <property type="nucleotide sequence ID" value="NZ_BTPE01000003.1"/>
</dbReference>
<protein>
    <recommendedName>
        <fullName evidence="2">SpoVT-AbrB domain-containing protein</fullName>
    </recommendedName>
</protein>